<feature type="compositionally biased region" description="Low complexity" evidence="1">
    <location>
        <begin position="94"/>
        <end position="110"/>
    </location>
</feature>
<proteinExistence type="predicted"/>
<feature type="compositionally biased region" description="Gly residues" evidence="1">
    <location>
        <begin position="220"/>
        <end position="244"/>
    </location>
</feature>
<dbReference type="AlphaFoldDB" id="A0A9W7EBZ3"/>
<comment type="caution">
    <text evidence="2">The sequence shown here is derived from an EMBL/GenBank/DDBJ whole genome shotgun (WGS) entry which is preliminary data.</text>
</comment>
<evidence type="ECO:0000256" key="1">
    <source>
        <dbReference type="SAM" id="MobiDB-lite"/>
    </source>
</evidence>
<feature type="region of interest" description="Disordered" evidence="1">
    <location>
        <begin position="264"/>
        <end position="319"/>
    </location>
</feature>
<dbReference type="PANTHER" id="PTHR13467">
    <property type="entry name" value="CUE DOMAIN CONTAINING PROTEIN 1"/>
    <property type="match status" value="1"/>
</dbReference>
<dbReference type="Proteomes" id="UP001165122">
    <property type="component" value="Unassembled WGS sequence"/>
</dbReference>
<feature type="region of interest" description="Disordered" evidence="1">
    <location>
        <begin position="85"/>
        <end position="164"/>
    </location>
</feature>
<dbReference type="InterPro" id="IPR040192">
    <property type="entry name" value="CUEDC1"/>
</dbReference>
<name>A0A9W7EBZ3_9STRA</name>
<feature type="compositionally biased region" description="Polar residues" evidence="1">
    <location>
        <begin position="150"/>
        <end position="164"/>
    </location>
</feature>
<feature type="region of interest" description="Disordered" evidence="1">
    <location>
        <begin position="203"/>
        <end position="252"/>
    </location>
</feature>
<dbReference type="PANTHER" id="PTHR13467:SF3">
    <property type="entry name" value="CUE DOMAIN-CONTAINING PROTEIN 1"/>
    <property type="match status" value="1"/>
</dbReference>
<reference evidence="3" key="1">
    <citation type="journal article" date="2023" name="Commun. Biol.">
        <title>Genome analysis of Parmales, the sister group of diatoms, reveals the evolutionary specialization of diatoms from phago-mixotrophs to photoautotrophs.</title>
        <authorList>
            <person name="Ban H."/>
            <person name="Sato S."/>
            <person name="Yoshikawa S."/>
            <person name="Yamada K."/>
            <person name="Nakamura Y."/>
            <person name="Ichinomiya M."/>
            <person name="Sato N."/>
            <person name="Blanc-Mathieu R."/>
            <person name="Endo H."/>
            <person name="Kuwata A."/>
            <person name="Ogata H."/>
        </authorList>
    </citation>
    <scope>NUCLEOTIDE SEQUENCE [LARGE SCALE GENOMIC DNA]</scope>
    <source>
        <strain evidence="3">NIES 3700</strain>
    </source>
</reference>
<gene>
    <name evidence="2" type="ORF">TrLO_g15569</name>
</gene>
<sequence length="319" mass="33924">MFFRGSNHLRRFPAVTYEDALATLEAMFGSEGWSKDQLGDLLRLQSGHMERTCEIILQNDGVPAEQVLKNQNQDTSNDEALARRLAQGEPRRTSPQQRSLAPAQALALAPSPAPAPAPATAPAQKGKGTPTTLPRSFLRIPDYSGVGGENHTSASTPVQTPATQPQMTSQMNEDEQLARMLQNELFLTELQNNPEFSYLAQQQGMAGGGGPQRNISGNIPRGGGGGGGGGGRGGGGGGGSGKGLGESISNMTDEAKRRFSLFAKNFNKKKKQPADHEQQGLLDAEEEITFSPFANDSRSSDSGVELGSFVSSPNKRKDD</sequence>
<evidence type="ECO:0000313" key="3">
    <source>
        <dbReference type="Proteomes" id="UP001165122"/>
    </source>
</evidence>
<evidence type="ECO:0008006" key="4">
    <source>
        <dbReference type="Google" id="ProtNLM"/>
    </source>
</evidence>
<protein>
    <recommendedName>
        <fullName evidence="4">CUE domain-containing protein</fullName>
    </recommendedName>
</protein>
<keyword evidence="3" id="KW-1185">Reference proteome</keyword>
<evidence type="ECO:0000313" key="2">
    <source>
        <dbReference type="EMBL" id="GMH72485.1"/>
    </source>
</evidence>
<dbReference type="OrthoDB" id="9942608at2759"/>
<feature type="compositionally biased region" description="Polar residues" evidence="1">
    <location>
        <begin position="292"/>
        <end position="302"/>
    </location>
</feature>
<dbReference type="EMBL" id="BRXW01000655">
    <property type="protein sequence ID" value="GMH72485.1"/>
    <property type="molecule type" value="Genomic_DNA"/>
</dbReference>
<accession>A0A9W7EBZ3</accession>
<organism evidence="2 3">
    <name type="scientific">Triparma laevis f. longispina</name>
    <dbReference type="NCBI Taxonomy" id="1714387"/>
    <lineage>
        <taxon>Eukaryota</taxon>
        <taxon>Sar</taxon>
        <taxon>Stramenopiles</taxon>
        <taxon>Ochrophyta</taxon>
        <taxon>Bolidophyceae</taxon>
        <taxon>Parmales</taxon>
        <taxon>Triparmaceae</taxon>
        <taxon>Triparma</taxon>
    </lineage>
</organism>